<evidence type="ECO:0000259" key="7">
    <source>
        <dbReference type="PROSITE" id="PS50850"/>
    </source>
</evidence>
<evidence type="ECO:0000256" key="2">
    <source>
        <dbReference type="ARBA" id="ARBA00022448"/>
    </source>
</evidence>
<keyword evidence="9" id="KW-1185">Reference proteome</keyword>
<comment type="subcellular location">
    <subcellularLocation>
        <location evidence="1">Cell membrane</location>
        <topology evidence="1">Multi-pass membrane protein</topology>
    </subcellularLocation>
</comment>
<evidence type="ECO:0000256" key="3">
    <source>
        <dbReference type="ARBA" id="ARBA00022692"/>
    </source>
</evidence>
<feature type="transmembrane region" description="Helical" evidence="6">
    <location>
        <begin position="260"/>
        <end position="282"/>
    </location>
</feature>
<evidence type="ECO:0000313" key="8">
    <source>
        <dbReference type="EMBL" id="WAH35216.1"/>
    </source>
</evidence>
<feature type="transmembrane region" description="Helical" evidence="6">
    <location>
        <begin position="58"/>
        <end position="76"/>
    </location>
</feature>
<dbReference type="Proteomes" id="UP001164803">
    <property type="component" value="Chromosome"/>
</dbReference>
<gene>
    <name evidence="8" type="ORF">NZD86_12925</name>
</gene>
<dbReference type="CDD" id="cd17316">
    <property type="entry name" value="MFS_SV2_like"/>
    <property type="match status" value="1"/>
</dbReference>
<protein>
    <submittedName>
        <fullName evidence="8">MFS transporter</fullName>
    </submittedName>
</protein>
<evidence type="ECO:0000256" key="4">
    <source>
        <dbReference type="ARBA" id="ARBA00022989"/>
    </source>
</evidence>
<name>A0ABY6YZ12_9BACL</name>
<feature type="transmembrane region" description="Helical" evidence="6">
    <location>
        <begin position="21"/>
        <end position="46"/>
    </location>
</feature>
<sequence length="461" mass="50988">MKTGSELLAELPFRWGTQGKIFIIGGLGYMFDAWDVVLPGFVLPLLAQSSWHLNSLELGIFGTIGLIGMAVGAFVWGSIADLVGRRKAFSWTVLLFALFSLLSAVAPSYTWLLIFRFISGFGLGGCVPVDYSVVAEFMPKKNRGTMLTLMDVWWPIGATLNGLLASALLPFHNWRVLFLIMVVPALLVFWIRRGIPESPLYLVQSGRRAEADDILSRLAKRTGVTLPATWSWSEKEEKVKVQWLGFITKFRDIWTYSWKITLSVWLIFLSNLLLYYGVLIWLPSILVHQGYSDYKAYLAATVMTAIGVIGTLLAAWLVEAWGRKPVIVIGGILAGLSMVGFGYQIHSHTAAYIWILVFGLTSEIVIPALYAYAPEVYPTRIRGTGFGWASALSRVGSGFVPAIFGSILWPIFGLANTFLAMTIFITISVLFMSIFAPETRGTALDEVIVNASPKPQTNYEG</sequence>
<keyword evidence="3 6" id="KW-0812">Transmembrane</keyword>
<keyword evidence="2" id="KW-0813">Transport</keyword>
<dbReference type="EMBL" id="CP104064">
    <property type="protein sequence ID" value="WAH35216.1"/>
    <property type="molecule type" value="Genomic_DNA"/>
</dbReference>
<feature type="transmembrane region" description="Helical" evidence="6">
    <location>
        <begin position="294"/>
        <end position="318"/>
    </location>
</feature>
<dbReference type="InterPro" id="IPR005829">
    <property type="entry name" value="Sugar_transporter_CS"/>
</dbReference>
<dbReference type="PANTHER" id="PTHR23511:SF34">
    <property type="entry name" value="SYNAPTIC VESICLE GLYCOPROTEIN 2"/>
    <property type="match status" value="1"/>
</dbReference>
<keyword evidence="5 6" id="KW-0472">Membrane</keyword>
<feature type="transmembrane region" description="Helical" evidence="6">
    <location>
        <begin position="325"/>
        <end position="345"/>
    </location>
</feature>
<feature type="transmembrane region" description="Helical" evidence="6">
    <location>
        <begin position="418"/>
        <end position="436"/>
    </location>
</feature>
<dbReference type="PANTHER" id="PTHR23511">
    <property type="entry name" value="SYNAPTIC VESICLE GLYCOPROTEIN 2"/>
    <property type="match status" value="1"/>
</dbReference>
<dbReference type="Gene3D" id="1.20.1250.20">
    <property type="entry name" value="MFS general substrate transporter like domains"/>
    <property type="match status" value="1"/>
</dbReference>
<dbReference type="PROSITE" id="PS50850">
    <property type="entry name" value="MFS"/>
    <property type="match status" value="1"/>
</dbReference>
<dbReference type="PROSITE" id="PS00216">
    <property type="entry name" value="SUGAR_TRANSPORT_1"/>
    <property type="match status" value="1"/>
</dbReference>
<feature type="transmembrane region" description="Helical" evidence="6">
    <location>
        <begin position="351"/>
        <end position="373"/>
    </location>
</feature>
<dbReference type="InterPro" id="IPR005828">
    <property type="entry name" value="MFS_sugar_transport-like"/>
</dbReference>
<accession>A0ABY6YZ12</accession>
<feature type="transmembrane region" description="Helical" evidence="6">
    <location>
        <begin position="385"/>
        <end position="412"/>
    </location>
</feature>
<feature type="transmembrane region" description="Helical" evidence="6">
    <location>
        <begin position="174"/>
        <end position="191"/>
    </location>
</feature>
<evidence type="ECO:0000256" key="5">
    <source>
        <dbReference type="ARBA" id="ARBA00023136"/>
    </source>
</evidence>
<dbReference type="SUPFAM" id="SSF103473">
    <property type="entry name" value="MFS general substrate transporter"/>
    <property type="match status" value="1"/>
</dbReference>
<proteinExistence type="predicted"/>
<dbReference type="Pfam" id="PF00083">
    <property type="entry name" value="Sugar_tr"/>
    <property type="match status" value="1"/>
</dbReference>
<feature type="transmembrane region" description="Helical" evidence="6">
    <location>
        <begin position="88"/>
        <end position="107"/>
    </location>
</feature>
<dbReference type="RefSeq" id="WP_268042236.1">
    <property type="nucleotide sequence ID" value="NZ_CP104064.1"/>
</dbReference>
<organism evidence="8 9">
    <name type="scientific">Alicyclobacillus dauci</name>
    <dbReference type="NCBI Taxonomy" id="1475485"/>
    <lineage>
        <taxon>Bacteria</taxon>
        <taxon>Bacillati</taxon>
        <taxon>Bacillota</taxon>
        <taxon>Bacilli</taxon>
        <taxon>Bacillales</taxon>
        <taxon>Alicyclobacillaceae</taxon>
        <taxon>Alicyclobacillus</taxon>
    </lineage>
</organism>
<evidence type="ECO:0000256" key="1">
    <source>
        <dbReference type="ARBA" id="ARBA00004651"/>
    </source>
</evidence>
<reference evidence="8" key="1">
    <citation type="submission" date="2022-08" db="EMBL/GenBank/DDBJ databases">
        <title>Alicyclobacillus dauci DSM2870, complete genome.</title>
        <authorList>
            <person name="Wang Q."/>
            <person name="Cai R."/>
            <person name="Wang Z."/>
        </authorList>
    </citation>
    <scope>NUCLEOTIDE SEQUENCE</scope>
    <source>
        <strain evidence="8">DSM 28700</strain>
    </source>
</reference>
<feature type="domain" description="Major facilitator superfamily (MFS) profile" evidence="7">
    <location>
        <begin position="21"/>
        <end position="440"/>
    </location>
</feature>
<dbReference type="InterPro" id="IPR036259">
    <property type="entry name" value="MFS_trans_sf"/>
</dbReference>
<evidence type="ECO:0000313" key="9">
    <source>
        <dbReference type="Proteomes" id="UP001164803"/>
    </source>
</evidence>
<keyword evidence="4 6" id="KW-1133">Transmembrane helix</keyword>
<dbReference type="InterPro" id="IPR020846">
    <property type="entry name" value="MFS_dom"/>
</dbReference>
<evidence type="ECO:0000256" key="6">
    <source>
        <dbReference type="SAM" id="Phobius"/>
    </source>
</evidence>